<keyword evidence="3 6" id="KW-0067">ATP-binding</keyword>
<reference evidence="9" key="1">
    <citation type="submission" date="2014-09" db="EMBL/GenBank/DDBJ databases">
        <authorList>
            <person name="Gomez-Valero L."/>
        </authorList>
    </citation>
    <scope>NUCLEOTIDE SEQUENCE [LARGE SCALE GENOMIC DNA]</scope>
    <source>
        <strain evidence="9">ATCC700992</strain>
    </source>
</reference>
<dbReference type="InterPro" id="IPR027417">
    <property type="entry name" value="P-loop_NTPase"/>
</dbReference>
<dbReference type="HAMAP" id="MF_01894">
    <property type="entry name" value="Smc_prok"/>
    <property type="match status" value="1"/>
</dbReference>
<feature type="binding site" evidence="6">
    <location>
        <begin position="32"/>
        <end position="39"/>
    </location>
    <ligand>
        <name>ATP</name>
        <dbReference type="ChEBI" id="CHEBI:30616"/>
    </ligand>
</feature>
<dbReference type="OrthoDB" id="9808768at2"/>
<keyword evidence="1 6" id="KW-0963">Cytoplasm</keyword>
<evidence type="ECO:0000256" key="3">
    <source>
        <dbReference type="ARBA" id="ARBA00022840"/>
    </source>
</evidence>
<accession>A0A098G7E6</accession>
<evidence type="ECO:0000259" key="7">
    <source>
        <dbReference type="Pfam" id="PF02463"/>
    </source>
</evidence>
<comment type="function">
    <text evidence="6">Required for chromosome condensation and partitioning.</text>
</comment>
<keyword evidence="9" id="KW-1185">Reference proteome</keyword>
<feature type="coiled-coil region" evidence="6">
    <location>
        <begin position="265"/>
        <end position="376"/>
    </location>
</feature>
<dbReference type="STRING" id="1212491.LFA_2554"/>
<keyword evidence="4 6" id="KW-0175">Coiled coil</keyword>
<proteinExistence type="inferred from homology"/>
<comment type="subcellular location">
    <subcellularLocation>
        <location evidence="6">Cytoplasm</location>
    </subcellularLocation>
</comment>
<dbReference type="RefSeq" id="WP_045096335.1">
    <property type="nucleotide sequence ID" value="NZ_LN614827.1"/>
</dbReference>
<comment type="domain">
    <text evidence="6">Contains large globular domains required for ATP hydrolysis at each terminus and a third globular domain forming a flexible hinge near the middle of the molecule. These domains are separated by coiled-coil structures.</text>
</comment>
<evidence type="ECO:0000256" key="6">
    <source>
        <dbReference type="HAMAP-Rule" id="MF_01894"/>
    </source>
</evidence>
<dbReference type="InterPro" id="IPR024704">
    <property type="entry name" value="SMC"/>
</dbReference>
<feature type="coiled-coil region" evidence="6">
    <location>
        <begin position="667"/>
        <end position="841"/>
    </location>
</feature>
<evidence type="ECO:0000313" key="8">
    <source>
        <dbReference type="EMBL" id="CEG57926.1"/>
    </source>
</evidence>
<dbReference type="SUPFAM" id="SSF52540">
    <property type="entry name" value="P-loop containing nucleoside triphosphate hydrolases"/>
    <property type="match status" value="2"/>
</dbReference>
<dbReference type="GO" id="GO:0005737">
    <property type="term" value="C:cytoplasm"/>
    <property type="evidence" value="ECO:0007669"/>
    <property type="project" value="UniProtKB-SubCell"/>
</dbReference>
<feature type="domain" description="RecF/RecN/SMC N-terminal" evidence="7">
    <location>
        <begin position="2"/>
        <end position="1150"/>
    </location>
</feature>
<name>A0A098G7E6_9GAMM</name>
<evidence type="ECO:0000256" key="5">
    <source>
        <dbReference type="ARBA" id="ARBA00023125"/>
    </source>
</evidence>
<gene>
    <name evidence="6" type="primary">smc</name>
    <name evidence="8" type="ORF">LFA_2554</name>
</gene>
<organism evidence="8 9">
    <name type="scientific">Legionella fallonii LLAP-10</name>
    <dbReference type="NCBI Taxonomy" id="1212491"/>
    <lineage>
        <taxon>Bacteria</taxon>
        <taxon>Pseudomonadati</taxon>
        <taxon>Pseudomonadota</taxon>
        <taxon>Gammaproteobacteria</taxon>
        <taxon>Legionellales</taxon>
        <taxon>Legionellaceae</taxon>
        <taxon>Legionella</taxon>
    </lineage>
</organism>
<dbReference type="GO" id="GO:0003677">
    <property type="term" value="F:DNA binding"/>
    <property type="evidence" value="ECO:0007669"/>
    <property type="project" value="UniProtKB-UniRule"/>
</dbReference>
<dbReference type="KEGG" id="lfa:LFA_2554"/>
<dbReference type="PANTHER" id="PTHR43977">
    <property type="entry name" value="STRUCTURAL MAINTENANCE OF CHROMOSOMES PROTEIN 3"/>
    <property type="match status" value="1"/>
</dbReference>
<dbReference type="GO" id="GO:0006260">
    <property type="term" value="P:DNA replication"/>
    <property type="evidence" value="ECO:0007669"/>
    <property type="project" value="UniProtKB-UniRule"/>
</dbReference>
<evidence type="ECO:0000256" key="4">
    <source>
        <dbReference type="ARBA" id="ARBA00023054"/>
    </source>
</evidence>
<comment type="subunit">
    <text evidence="6">Homodimer.</text>
</comment>
<evidence type="ECO:0000256" key="1">
    <source>
        <dbReference type="ARBA" id="ARBA00022490"/>
    </source>
</evidence>
<dbReference type="Gene3D" id="3.40.50.300">
    <property type="entry name" value="P-loop containing nucleotide triphosphate hydrolases"/>
    <property type="match status" value="2"/>
</dbReference>
<dbReference type="AlphaFoldDB" id="A0A098G7E6"/>
<protein>
    <recommendedName>
        <fullName evidence="6">Chromosome partition protein Smc</fullName>
    </recommendedName>
</protein>
<comment type="similarity">
    <text evidence="6">Belongs to the SMC family.</text>
</comment>
<dbReference type="Pfam" id="PF02463">
    <property type="entry name" value="SMC_N"/>
    <property type="match status" value="1"/>
</dbReference>
<dbReference type="HOGENOM" id="CLU_001042_2_2_6"/>
<dbReference type="Proteomes" id="UP000032430">
    <property type="component" value="Chromosome I"/>
</dbReference>
<dbReference type="InterPro" id="IPR003395">
    <property type="entry name" value="RecF/RecN/SMC_N"/>
</dbReference>
<dbReference type="PIRSF" id="PIRSF005719">
    <property type="entry name" value="SMC"/>
    <property type="match status" value="1"/>
</dbReference>
<dbReference type="NCBIfam" id="TIGR02168">
    <property type="entry name" value="SMC_prok_B"/>
    <property type="match status" value="1"/>
</dbReference>
<dbReference type="GO" id="GO:0016887">
    <property type="term" value="F:ATP hydrolysis activity"/>
    <property type="evidence" value="ECO:0007669"/>
    <property type="project" value="InterPro"/>
</dbReference>
<keyword evidence="2 6" id="KW-0547">Nucleotide-binding</keyword>
<dbReference type="GO" id="GO:0030261">
    <property type="term" value="P:chromosome condensation"/>
    <property type="evidence" value="ECO:0007669"/>
    <property type="project" value="InterPro"/>
</dbReference>
<dbReference type="EMBL" id="LN614827">
    <property type="protein sequence ID" value="CEG57926.1"/>
    <property type="molecule type" value="Genomic_DNA"/>
</dbReference>
<sequence length="1164" mass="133723">MHLKQLKLAGFKSFVDPTVVHFPSQLVAVVGPNGCGKSNIIDAVRWVMGESSAKNLRGESMTDVIFNGSSNRKPVGQASVELVFDNSLGRLTGPFASYGEIAVKRVVTRDGDSSYYLNGSRCRRRDITDIFLGTGAGSRGYSIIGQGTISRLIEAKPEELRAFLEEAAGVSKYKERRRETLQRIEHTRDNLNRVADIREELDKQLQRLERQAKAAERYTVLKEEEKICRAEILALKWQDYTQQQLRKQSELHDLAVRYEQQQSLLTGSNKERTILNEQLQDANDNSQQIQAAFYQLGTEIARLEESIQQQDREKKRLEHDRQQMQEDWQIADEQLKQDQEELQNSEQQAAHLEEQLRQLNIKFKEKEELRQESQIQQREWQSRWQEVQNATNSVKSELQVTQVKAQHLELRRQQIGLRQEKLFQEQATISLADLQQTKADLESKQSKLKETQEFDEAQLKQGNEQANLLRAQLQETEQQLHQLQDDFHRQNSEHAALIAAQKAARQSKTQNKQAIKEWSNKPQLMDILQVEPQWQSVCEMVLTDALHAYVLDDFEELWPQWTLCESQGESVVTMRPLLSKQREYPSLADKIKGSIPASVPNLEHIYTAEHLEQVVSWLPHLADHESIVTSHGFWLGKGWVKLAHPEEQDELGFLGRQQKIVDLGAVVDTLQQKITEVRALRDQYHAQLQQSVNYIELYQLNLSGSNEALRSNINALTANEQAIQQAERQIAMLATEQEELQISLEDTATELIEITEKLNLLDNQFKNYELQQAQFADEKQNWLDTFAIQNKEVEELRITLHQAEKEHDREITKTQQLTDRIAREQERLNVLQERLEHLALLCIQSAAPETELREQLAEQLMKHNEIELQLTESREQLVQFRSNMESLEQSIFNYDRELKQVHEVIAQTRMQEQELAVRASSVQESLDESGLHASSLLEHIPQGTTQSMREDELIALAEKIKRLGAINLAAIEEFVAERQRKLYLDEQYEDLSQALATLEMAIDKMDKETRLRLENTFDEVNTSFKALFPRLFGGGRAQLELTCDNLLEAGIVVMAQPPGKRNSTIHLLSGGEKAMTAVALVFAIFQLNPSPFCMLDEVDAPLDDVNVGRFCDLVKEMSQFVQFLFITHNKVTMELADHLMGVTMREPGVSRLVAVDVKEALTME</sequence>
<dbReference type="InterPro" id="IPR011890">
    <property type="entry name" value="SMC_prok"/>
</dbReference>
<feature type="coiled-coil region" evidence="6">
    <location>
        <begin position="424"/>
        <end position="493"/>
    </location>
</feature>
<dbReference type="GO" id="GO:0007062">
    <property type="term" value="P:sister chromatid cohesion"/>
    <property type="evidence" value="ECO:0007669"/>
    <property type="project" value="InterPro"/>
</dbReference>
<evidence type="ECO:0000256" key="2">
    <source>
        <dbReference type="ARBA" id="ARBA00022741"/>
    </source>
</evidence>
<evidence type="ECO:0000313" key="9">
    <source>
        <dbReference type="Proteomes" id="UP000032430"/>
    </source>
</evidence>
<keyword evidence="5 6" id="KW-0238">DNA-binding</keyword>
<dbReference type="GO" id="GO:0005524">
    <property type="term" value="F:ATP binding"/>
    <property type="evidence" value="ECO:0007669"/>
    <property type="project" value="UniProtKB-UniRule"/>
</dbReference>
<dbReference type="CDD" id="cd03278">
    <property type="entry name" value="ABC_SMC_barmotin"/>
    <property type="match status" value="2"/>
</dbReference>
<dbReference type="GO" id="GO:0007059">
    <property type="term" value="P:chromosome segregation"/>
    <property type="evidence" value="ECO:0007669"/>
    <property type="project" value="UniProtKB-UniRule"/>
</dbReference>
<feature type="coiled-coil region" evidence="6">
    <location>
        <begin position="170"/>
        <end position="225"/>
    </location>
</feature>